<feature type="transmembrane region" description="Helical" evidence="2">
    <location>
        <begin position="325"/>
        <end position="347"/>
    </location>
</feature>
<feature type="region of interest" description="Disordered" evidence="1">
    <location>
        <begin position="225"/>
        <end position="246"/>
    </location>
</feature>
<keyword evidence="2" id="KW-1133">Transmembrane helix</keyword>
<dbReference type="GO" id="GO:0031593">
    <property type="term" value="F:polyubiquitin modification-dependent protein binding"/>
    <property type="evidence" value="ECO:0007669"/>
    <property type="project" value="TreeGrafter"/>
</dbReference>
<feature type="domain" description="Ubiquitin-like" evidence="3">
    <location>
        <begin position="60"/>
        <end position="126"/>
    </location>
</feature>
<gene>
    <name evidence="4" type="ORF">THAOC_19813</name>
</gene>
<dbReference type="OMA" id="GCVGFKA"/>
<proteinExistence type="predicted"/>
<dbReference type="InterPro" id="IPR015496">
    <property type="entry name" value="Ubiquilin"/>
</dbReference>
<reference evidence="4 5" key="1">
    <citation type="journal article" date="2012" name="Genome Biol.">
        <title>Genome and low-iron response of an oceanic diatom adapted to chronic iron limitation.</title>
        <authorList>
            <person name="Lommer M."/>
            <person name="Specht M."/>
            <person name="Roy A.S."/>
            <person name="Kraemer L."/>
            <person name="Andreson R."/>
            <person name="Gutowska M.A."/>
            <person name="Wolf J."/>
            <person name="Bergner S.V."/>
            <person name="Schilhabel M.B."/>
            <person name="Klostermeier U.C."/>
            <person name="Beiko R.G."/>
            <person name="Rosenstiel P."/>
            <person name="Hippler M."/>
            <person name="Laroche J."/>
        </authorList>
    </citation>
    <scope>NUCLEOTIDE SEQUENCE [LARGE SCALE GENOMIC DNA]</scope>
    <source>
        <strain evidence="4 5">CCMP1005</strain>
    </source>
</reference>
<keyword evidence="2" id="KW-0812">Transmembrane</keyword>
<dbReference type="OrthoDB" id="267397at2759"/>
<dbReference type="SMART" id="SM00213">
    <property type="entry name" value="UBQ"/>
    <property type="match status" value="1"/>
</dbReference>
<accession>K0S1F8</accession>
<dbReference type="Pfam" id="PF00240">
    <property type="entry name" value="ubiquitin"/>
    <property type="match status" value="1"/>
</dbReference>
<dbReference type="AlphaFoldDB" id="K0S1F8"/>
<organism evidence="4 5">
    <name type="scientific">Thalassiosira oceanica</name>
    <name type="common">Marine diatom</name>
    <dbReference type="NCBI Taxonomy" id="159749"/>
    <lineage>
        <taxon>Eukaryota</taxon>
        <taxon>Sar</taxon>
        <taxon>Stramenopiles</taxon>
        <taxon>Ochrophyta</taxon>
        <taxon>Bacillariophyta</taxon>
        <taxon>Coscinodiscophyceae</taxon>
        <taxon>Thalassiosirophycidae</taxon>
        <taxon>Thalassiosirales</taxon>
        <taxon>Thalassiosiraceae</taxon>
        <taxon>Thalassiosira</taxon>
    </lineage>
</organism>
<dbReference type="InterPro" id="IPR000626">
    <property type="entry name" value="Ubiquitin-like_dom"/>
</dbReference>
<dbReference type="GO" id="GO:0006511">
    <property type="term" value="P:ubiquitin-dependent protein catabolic process"/>
    <property type="evidence" value="ECO:0007669"/>
    <property type="project" value="TreeGrafter"/>
</dbReference>
<dbReference type="eggNOG" id="ENOG502SFPK">
    <property type="taxonomic scope" value="Eukaryota"/>
</dbReference>
<evidence type="ECO:0000256" key="1">
    <source>
        <dbReference type="SAM" id="MobiDB-lite"/>
    </source>
</evidence>
<dbReference type="PROSITE" id="PS50053">
    <property type="entry name" value="UBIQUITIN_2"/>
    <property type="match status" value="1"/>
</dbReference>
<dbReference type="PANTHER" id="PTHR10677:SF3">
    <property type="entry name" value="FI07626P-RELATED"/>
    <property type="match status" value="1"/>
</dbReference>
<dbReference type="SUPFAM" id="SSF54236">
    <property type="entry name" value="Ubiquitin-like"/>
    <property type="match status" value="1"/>
</dbReference>
<comment type="caution">
    <text evidence="4">The sequence shown here is derived from an EMBL/GenBank/DDBJ whole genome shotgun (WGS) entry which is preliminary data.</text>
</comment>
<evidence type="ECO:0000259" key="3">
    <source>
        <dbReference type="PROSITE" id="PS50053"/>
    </source>
</evidence>
<feature type="transmembrane region" description="Helical" evidence="2">
    <location>
        <begin position="257"/>
        <end position="274"/>
    </location>
</feature>
<protein>
    <recommendedName>
        <fullName evidence="3">Ubiquitin-like domain-containing protein</fullName>
    </recommendedName>
</protein>
<name>K0S1F8_THAOC</name>
<dbReference type="Gene3D" id="3.10.20.90">
    <property type="entry name" value="Phosphatidylinositol 3-kinase Catalytic Subunit, Chain A, domain 1"/>
    <property type="match status" value="1"/>
</dbReference>
<feature type="transmembrane region" description="Helical" evidence="2">
    <location>
        <begin position="286"/>
        <end position="305"/>
    </location>
</feature>
<feature type="transmembrane region" description="Helical" evidence="2">
    <location>
        <begin position="195"/>
        <end position="218"/>
    </location>
</feature>
<evidence type="ECO:0000313" key="4">
    <source>
        <dbReference type="EMBL" id="EJK59908.1"/>
    </source>
</evidence>
<dbReference type="Proteomes" id="UP000266841">
    <property type="component" value="Unassembled WGS sequence"/>
</dbReference>
<feature type="compositionally biased region" description="Polar residues" evidence="1">
    <location>
        <begin position="370"/>
        <end position="382"/>
    </location>
</feature>
<dbReference type="GO" id="GO:0005829">
    <property type="term" value="C:cytosol"/>
    <property type="evidence" value="ECO:0007669"/>
    <property type="project" value="TreeGrafter"/>
</dbReference>
<evidence type="ECO:0000256" key="2">
    <source>
        <dbReference type="SAM" id="Phobius"/>
    </source>
</evidence>
<sequence>MGLIKKQKKYERIDAANQAEDEAGEVHTAVADDALHAPEEEGLDRDSTGLANPPIYDGGIKVTLLDSAQSKFIVHCDKSWTVLEFKEASCRQTKVVPNSQRLIHMGKLLQDDETLDHYGIKDDGKIIHLFARPNVVIRTDEESNSAGDVQPEEGSGTAGAHVPRIVIDEDEANRRSQILILSSQEIFEAQHRVKIFSFLLMVISSMELLTLMTLFVGIEAEDPYSGQSAEAPPGNPTDQPADTGPPPQMRVWQNSDYFDTAISAFGLYVSLLGIKATTENTRQLAVKYFVCLVIVGVASNCYYYYLNVTAEERLASEGNKAVNPASLYTDAFMGILLPMIVWLLCIIRAYEFQRLIREAENEAEERVNAQNSTNDESTTSVPYGTAESLQVERGEST</sequence>
<dbReference type="PANTHER" id="PTHR10677">
    <property type="entry name" value="UBIQUILIN"/>
    <property type="match status" value="1"/>
</dbReference>
<keyword evidence="5" id="KW-1185">Reference proteome</keyword>
<dbReference type="EMBL" id="AGNL01022021">
    <property type="protein sequence ID" value="EJK59908.1"/>
    <property type="molecule type" value="Genomic_DNA"/>
</dbReference>
<keyword evidence="2" id="KW-0472">Membrane</keyword>
<feature type="region of interest" description="Disordered" evidence="1">
    <location>
        <begin position="365"/>
        <end position="397"/>
    </location>
</feature>
<dbReference type="InterPro" id="IPR029071">
    <property type="entry name" value="Ubiquitin-like_domsf"/>
</dbReference>
<evidence type="ECO:0000313" key="5">
    <source>
        <dbReference type="Proteomes" id="UP000266841"/>
    </source>
</evidence>